<keyword evidence="6" id="KW-0630">Potassium</keyword>
<feature type="transmembrane region" description="Helical" evidence="12">
    <location>
        <begin position="122"/>
        <end position="144"/>
    </location>
</feature>
<feature type="domain" description="Potassium channel" evidence="13">
    <location>
        <begin position="70"/>
        <end position="146"/>
    </location>
</feature>
<protein>
    <submittedName>
        <fullName evidence="15">Inward rectifier potassium channel</fullName>
    </submittedName>
</protein>
<keyword evidence="10 15" id="KW-0407">Ion channel</keyword>
<evidence type="ECO:0000256" key="6">
    <source>
        <dbReference type="ARBA" id="ARBA00022958"/>
    </source>
</evidence>
<evidence type="ECO:0000256" key="10">
    <source>
        <dbReference type="ARBA" id="ARBA00023303"/>
    </source>
</evidence>
<feature type="transmembrane region" description="Helical" evidence="12">
    <location>
        <begin position="57"/>
        <end position="80"/>
    </location>
</feature>
<dbReference type="SUPFAM" id="SSF81324">
    <property type="entry name" value="Voltage-gated potassium channels"/>
    <property type="match status" value="1"/>
</dbReference>
<evidence type="ECO:0000256" key="3">
    <source>
        <dbReference type="ARBA" id="ARBA00022538"/>
    </source>
</evidence>
<keyword evidence="3" id="KW-0633">Potassium transport</keyword>
<dbReference type="InterPro" id="IPR014756">
    <property type="entry name" value="Ig_E-set"/>
</dbReference>
<evidence type="ECO:0000256" key="7">
    <source>
        <dbReference type="ARBA" id="ARBA00022989"/>
    </source>
</evidence>
<dbReference type="GO" id="GO:1990573">
    <property type="term" value="P:potassium ion import across plasma membrane"/>
    <property type="evidence" value="ECO:0007669"/>
    <property type="project" value="TreeGrafter"/>
</dbReference>
<evidence type="ECO:0000259" key="13">
    <source>
        <dbReference type="Pfam" id="PF07885"/>
    </source>
</evidence>
<keyword evidence="4 12" id="KW-0812">Transmembrane</keyword>
<organism evidence="15 16">
    <name type="scientific">Hydromonas duriensis</name>
    <dbReference type="NCBI Taxonomy" id="1527608"/>
    <lineage>
        <taxon>Bacteria</taxon>
        <taxon>Pseudomonadati</taxon>
        <taxon>Pseudomonadota</taxon>
        <taxon>Betaproteobacteria</taxon>
        <taxon>Burkholderiales</taxon>
        <taxon>Burkholderiaceae</taxon>
        <taxon>Hydromonas</taxon>
    </lineage>
</organism>
<keyword evidence="5" id="KW-0851">Voltage-gated channel</keyword>
<keyword evidence="9 12" id="KW-0472">Membrane</keyword>
<dbReference type="Gene3D" id="2.60.40.1400">
    <property type="entry name" value="G protein-activated inward rectifier potassium channel 1"/>
    <property type="match status" value="1"/>
</dbReference>
<dbReference type="Pfam" id="PF07885">
    <property type="entry name" value="Ion_trans_2"/>
    <property type="match status" value="1"/>
</dbReference>
<evidence type="ECO:0000313" key="15">
    <source>
        <dbReference type="EMBL" id="TDR32540.1"/>
    </source>
</evidence>
<dbReference type="EMBL" id="SNZE01000003">
    <property type="protein sequence ID" value="TDR32540.1"/>
    <property type="molecule type" value="Genomic_DNA"/>
</dbReference>
<accession>A0A4R6YAE5</accession>
<dbReference type="Proteomes" id="UP000294480">
    <property type="component" value="Unassembled WGS sequence"/>
</dbReference>
<feature type="transmembrane region" description="Helical" evidence="12">
    <location>
        <begin position="92"/>
        <end position="110"/>
    </location>
</feature>
<dbReference type="PRINTS" id="PR01320">
    <property type="entry name" value="KIRCHANNEL"/>
</dbReference>
<evidence type="ECO:0000256" key="1">
    <source>
        <dbReference type="ARBA" id="ARBA00004141"/>
    </source>
</evidence>
<keyword evidence="16" id="KW-1185">Reference proteome</keyword>
<evidence type="ECO:0000256" key="9">
    <source>
        <dbReference type="ARBA" id="ARBA00023136"/>
    </source>
</evidence>
<comment type="caution">
    <text evidence="15">The sequence shown here is derived from an EMBL/GenBank/DDBJ whole genome shotgun (WGS) entry which is preliminary data.</text>
</comment>
<dbReference type="PANTHER" id="PTHR11767">
    <property type="entry name" value="INWARD RECTIFIER POTASSIUM CHANNEL"/>
    <property type="match status" value="1"/>
</dbReference>
<dbReference type="InterPro" id="IPR013099">
    <property type="entry name" value="K_chnl_dom"/>
</dbReference>
<name>A0A4R6YAE5_9BURK</name>
<dbReference type="OrthoDB" id="9799090at2"/>
<reference evidence="15 16" key="1">
    <citation type="submission" date="2019-03" db="EMBL/GenBank/DDBJ databases">
        <title>Genomic Encyclopedia of Type Strains, Phase IV (KMG-IV): sequencing the most valuable type-strain genomes for metagenomic binning, comparative biology and taxonomic classification.</title>
        <authorList>
            <person name="Goeker M."/>
        </authorList>
    </citation>
    <scope>NUCLEOTIDE SEQUENCE [LARGE SCALE GENOMIC DNA]</scope>
    <source>
        <strain evidence="15 16">DSM 102852</strain>
    </source>
</reference>
<dbReference type="SUPFAM" id="SSF81296">
    <property type="entry name" value="E set domains"/>
    <property type="match status" value="1"/>
</dbReference>
<evidence type="ECO:0000313" key="16">
    <source>
        <dbReference type="Proteomes" id="UP000294480"/>
    </source>
</evidence>
<dbReference type="RefSeq" id="WP_133619090.1">
    <property type="nucleotide sequence ID" value="NZ_SNZE01000003.1"/>
</dbReference>
<dbReference type="Gene3D" id="1.10.287.70">
    <property type="match status" value="1"/>
</dbReference>
<feature type="domain" description="Inward rectifier potassium channel C-terminal" evidence="14">
    <location>
        <begin position="153"/>
        <end position="310"/>
    </location>
</feature>
<dbReference type="InterPro" id="IPR041647">
    <property type="entry name" value="IRK_C"/>
</dbReference>
<proteinExistence type="predicted"/>
<keyword evidence="7 12" id="KW-1133">Transmembrane helix</keyword>
<evidence type="ECO:0000256" key="11">
    <source>
        <dbReference type="SAM" id="MobiDB-lite"/>
    </source>
</evidence>
<keyword evidence="8" id="KW-0406">Ion transport</keyword>
<comment type="subcellular location">
    <subcellularLocation>
        <location evidence="1">Membrane</location>
        <topology evidence="1">Multi-pass membrane protein</topology>
    </subcellularLocation>
</comment>
<dbReference type="AlphaFoldDB" id="A0A4R6YAE5"/>
<dbReference type="Pfam" id="PF17655">
    <property type="entry name" value="IRK_C"/>
    <property type="match status" value="1"/>
</dbReference>
<evidence type="ECO:0000256" key="4">
    <source>
        <dbReference type="ARBA" id="ARBA00022692"/>
    </source>
</evidence>
<evidence type="ECO:0000256" key="12">
    <source>
        <dbReference type="SAM" id="Phobius"/>
    </source>
</evidence>
<dbReference type="GO" id="GO:0034702">
    <property type="term" value="C:monoatomic ion channel complex"/>
    <property type="evidence" value="ECO:0007669"/>
    <property type="project" value="UniProtKB-KW"/>
</dbReference>
<evidence type="ECO:0000259" key="14">
    <source>
        <dbReference type="Pfam" id="PF17655"/>
    </source>
</evidence>
<dbReference type="GO" id="GO:0034765">
    <property type="term" value="P:regulation of monoatomic ion transmembrane transport"/>
    <property type="evidence" value="ECO:0007669"/>
    <property type="project" value="TreeGrafter"/>
</dbReference>
<sequence>MAEPNGAESKTHMNSHTVKKKKVRSRVLTVGSRQVVIHGNKTPLWHDLYHYALSATWTQFFTVFTLLFVLINLGFAALYMRQPDGIANLLPQNLLGAFFFSVETLATVGYGDMHPVSTYAHIIATTEMFVGTVNVAVFTGLIFARFSKPRSRIMFANSPLISVVNGQPTLLIRTANARHNFIVDVQAKLSVLYVETSVEGTVFRRIHDLKLIRNDQPMFFLGWTVMHVIDETSPLYGMTADDLAKMDLDMVLILQGLDESTTQQMQARQVYSHRDIKWNHRYIDSIYIDADGVSHVDNSLFHETEAISPVETSKS</sequence>
<dbReference type="GO" id="GO:0005886">
    <property type="term" value="C:plasma membrane"/>
    <property type="evidence" value="ECO:0007669"/>
    <property type="project" value="TreeGrafter"/>
</dbReference>
<evidence type="ECO:0000256" key="5">
    <source>
        <dbReference type="ARBA" id="ARBA00022882"/>
    </source>
</evidence>
<dbReference type="GO" id="GO:0005242">
    <property type="term" value="F:inward rectifier potassium channel activity"/>
    <property type="evidence" value="ECO:0007669"/>
    <property type="project" value="InterPro"/>
</dbReference>
<dbReference type="PANTHER" id="PTHR11767:SF102">
    <property type="entry name" value="INWARDLY RECTIFYING POTASSIUM CHANNEL 1, ISOFORM F"/>
    <property type="match status" value="1"/>
</dbReference>
<dbReference type="InterPro" id="IPR016449">
    <property type="entry name" value="K_chnl_inward-rec_Kir"/>
</dbReference>
<evidence type="ECO:0000256" key="8">
    <source>
        <dbReference type="ARBA" id="ARBA00023065"/>
    </source>
</evidence>
<keyword evidence="2" id="KW-0813">Transport</keyword>
<dbReference type="InterPro" id="IPR013518">
    <property type="entry name" value="K_chnl_inward-rec_Kir_cyto"/>
</dbReference>
<gene>
    <name evidence="15" type="ORF">DFR44_10353</name>
</gene>
<evidence type="ECO:0000256" key="2">
    <source>
        <dbReference type="ARBA" id="ARBA00022448"/>
    </source>
</evidence>
<feature type="region of interest" description="Disordered" evidence="11">
    <location>
        <begin position="1"/>
        <end position="23"/>
    </location>
</feature>